<protein>
    <recommendedName>
        <fullName evidence="3">Transposable element Tc1 transposase</fullName>
    </recommendedName>
</protein>
<dbReference type="PANTHER" id="PTHR23022:SF134">
    <property type="entry name" value="TRANSPOSABLE ELEMENT TC1 TRANSPOSASE"/>
    <property type="match status" value="1"/>
</dbReference>
<proteinExistence type="predicted"/>
<accession>A0ABY6L832</accession>
<name>A0ABY6L832_9ARAC</name>
<dbReference type="EMBL" id="CP092876">
    <property type="protein sequence ID" value="UYV76612.1"/>
    <property type="molecule type" value="Genomic_DNA"/>
</dbReference>
<gene>
    <name evidence="1" type="ORF">LAZ67_14001462</name>
</gene>
<reference evidence="1 2" key="1">
    <citation type="submission" date="2022-01" db="EMBL/GenBank/DDBJ databases">
        <title>A chromosomal length assembly of Cordylochernes scorpioides.</title>
        <authorList>
            <person name="Zeh D."/>
            <person name="Zeh J."/>
        </authorList>
    </citation>
    <scope>NUCLEOTIDE SEQUENCE [LARGE SCALE GENOMIC DNA]</scope>
    <source>
        <strain evidence="1">IN4F17</strain>
        <tissue evidence="1">Whole Body</tissue>
    </source>
</reference>
<evidence type="ECO:0000313" key="2">
    <source>
        <dbReference type="Proteomes" id="UP001235939"/>
    </source>
</evidence>
<organism evidence="1 2">
    <name type="scientific">Cordylochernes scorpioides</name>
    <dbReference type="NCBI Taxonomy" id="51811"/>
    <lineage>
        <taxon>Eukaryota</taxon>
        <taxon>Metazoa</taxon>
        <taxon>Ecdysozoa</taxon>
        <taxon>Arthropoda</taxon>
        <taxon>Chelicerata</taxon>
        <taxon>Arachnida</taxon>
        <taxon>Pseudoscorpiones</taxon>
        <taxon>Cheliferoidea</taxon>
        <taxon>Chernetidae</taxon>
        <taxon>Cordylochernes</taxon>
    </lineage>
</organism>
<dbReference type="InterPro" id="IPR052338">
    <property type="entry name" value="Transposase_5"/>
</dbReference>
<dbReference type="Proteomes" id="UP001235939">
    <property type="component" value="Chromosome 14"/>
</dbReference>
<sequence length="417" mass="48874">MVAQLIDLVCCQTRSIWQRVEAAWSTVPQEHIQSLFESMPRRVAAVISNNGGYSGYRFWQVPHFTEVYKFNHLILGFNRRVKAKIIFLDDEVPIDDKTTKLSSRRKSRERVTIPRENSDHLLIKYPNSTEESCWSKPNNCKRVCDLWLQEGMTNRRVRSHLPQCTTSRADRQIVRITVTDRSLSARTIRRRLQQCGLYARHPLLRLTLTQNHRGLHRQWCDERRMWTAERNEIVFTDETRFCLQHHDGRIRVCRQRGERMLNSCVMHRHTGLAPGNMISLSHSSITHCRYFKQPTLHLRGVGANCPFLHGLPIALFQQDNARPHVPRIVLRFFVNRQIQLLLWPARSPELLPIENMWSMVAQRLTHITYPAATPDQLWQRVEAAWSAVPQERIQSLSESMPRRVAEVIFNNGGYSDY</sequence>
<evidence type="ECO:0000313" key="1">
    <source>
        <dbReference type="EMBL" id="UYV76612.1"/>
    </source>
</evidence>
<evidence type="ECO:0008006" key="3">
    <source>
        <dbReference type="Google" id="ProtNLM"/>
    </source>
</evidence>
<dbReference type="InterPro" id="IPR036397">
    <property type="entry name" value="RNaseH_sf"/>
</dbReference>
<keyword evidence="2" id="KW-1185">Reference proteome</keyword>
<dbReference type="PANTHER" id="PTHR23022">
    <property type="entry name" value="TRANSPOSABLE ELEMENT-RELATED"/>
    <property type="match status" value="1"/>
</dbReference>
<dbReference type="Gene3D" id="3.30.420.10">
    <property type="entry name" value="Ribonuclease H-like superfamily/Ribonuclease H"/>
    <property type="match status" value="2"/>
</dbReference>